<sequence>MYTGYSSFLIHGVDLSSNLVLFRDCICNWERQPRAQGFRGQILLYYQAKSELTVSITVTIPPITDTITPLKTFS</sequence>
<dbReference type="EMBL" id="JAPWTJ010000869">
    <property type="protein sequence ID" value="KAJ8975133.1"/>
    <property type="molecule type" value="Genomic_DNA"/>
</dbReference>
<evidence type="ECO:0000313" key="2">
    <source>
        <dbReference type="Proteomes" id="UP001162164"/>
    </source>
</evidence>
<gene>
    <name evidence="1" type="ORF">NQ317_014203</name>
</gene>
<dbReference type="Proteomes" id="UP001162164">
    <property type="component" value="Unassembled WGS sequence"/>
</dbReference>
<proteinExistence type="predicted"/>
<organism evidence="1 2">
    <name type="scientific">Molorchus minor</name>
    <dbReference type="NCBI Taxonomy" id="1323400"/>
    <lineage>
        <taxon>Eukaryota</taxon>
        <taxon>Metazoa</taxon>
        <taxon>Ecdysozoa</taxon>
        <taxon>Arthropoda</taxon>
        <taxon>Hexapoda</taxon>
        <taxon>Insecta</taxon>
        <taxon>Pterygota</taxon>
        <taxon>Neoptera</taxon>
        <taxon>Endopterygota</taxon>
        <taxon>Coleoptera</taxon>
        <taxon>Polyphaga</taxon>
        <taxon>Cucujiformia</taxon>
        <taxon>Chrysomeloidea</taxon>
        <taxon>Cerambycidae</taxon>
        <taxon>Lamiinae</taxon>
        <taxon>Monochamini</taxon>
        <taxon>Molorchus</taxon>
    </lineage>
</organism>
<comment type="caution">
    <text evidence="1">The sequence shown here is derived from an EMBL/GenBank/DDBJ whole genome shotgun (WGS) entry which is preliminary data.</text>
</comment>
<evidence type="ECO:0000313" key="1">
    <source>
        <dbReference type="EMBL" id="KAJ8975133.1"/>
    </source>
</evidence>
<reference evidence="1" key="1">
    <citation type="journal article" date="2023" name="Insect Mol. Biol.">
        <title>Genome sequencing provides insights into the evolution of gene families encoding plant cell wall-degrading enzymes in longhorned beetles.</title>
        <authorList>
            <person name="Shin N.R."/>
            <person name="Okamura Y."/>
            <person name="Kirsch R."/>
            <person name="Pauchet Y."/>
        </authorList>
    </citation>
    <scope>NUCLEOTIDE SEQUENCE</scope>
    <source>
        <strain evidence="1">MMC_N1</strain>
    </source>
</reference>
<name>A0ABQ9JAY9_9CUCU</name>
<protein>
    <submittedName>
        <fullName evidence="1">Uncharacterized protein</fullName>
    </submittedName>
</protein>
<accession>A0ABQ9JAY9</accession>
<keyword evidence="2" id="KW-1185">Reference proteome</keyword>